<reference evidence="1" key="1">
    <citation type="submission" date="2014-11" db="EMBL/GenBank/DDBJ databases">
        <authorList>
            <person name="Amaro Gonzalez C."/>
        </authorList>
    </citation>
    <scope>NUCLEOTIDE SEQUENCE</scope>
</reference>
<proteinExistence type="predicted"/>
<name>A0A0E9U239_ANGAN</name>
<dbReference type="AlphaFoldDB" id="A0A0E9U239"/>
<dbReference type="EMBL" id="GBXM01048711">
    <property type="protein sequence ID" value="JAH59866.1"/>
    <property type="molecule type" value="Transcribed_RNA"/>
</dbReference>
<protein>
    <submittedName>
        <fullName evidence="1">Uncharacterized protein</fullName>
    </submittedName>
</protein>
<organism evidence="1">
    <name type="scientific">Anguilla anguilla</name>
    <name type="common">European freshwater eel</name>
    <name type="synonym">Muraena anguilla</name>
    <dbReference type="NCBI Taxonomy" id="7936"/>
    <lineage>
        <taxon>Eukaryota</taxon>
        <taxon>Metazoa</taxon>
        <taxon>Chordata</taxon>
        <taxon>Craniata</taxon>
        <taxon>Vertebrata</taxon>
        <taxon>Euteleostomi</taxon>
        <taxon>Actinopterygii</taxon>
        <taxon>Neopterygii</taxon>
        <taxon>Teleostei</taxon>
        <taxon>Anguilliformes</taxon>
        <taxon>Anguillidae</taxon>
        <taxon>Anguilla</taxon>
    </lineage>
</organism>
<sequence length="48" mass="5353">MVNILSQGLAVYTIKAIKPRCSFNIHAADFTKNHTKPIANKKWAGLNQ</sequence>
<reference evidence="1" key="2">
    <citation type="journal article" date="2015" name="Fish Shellfish Immunol.">
        <title>Early steps in the European eel (Anguilla anguilla)-Vibrio vulnificus interaction in the gills: Role of the RtxA13 toxin.</title>
        <authorList>
            <person name="Callol A."/>
            <person name="Pajuelo D."/>
            <person name="Ebbesson L."/>
            <person name="Teles M."/>
            <person name="MacKenzie S."/>
            <person name="Amaro C."/>
        </authorList>
    </citation>
    <scope>NUCLEOTIDE SEQUENCE</scope>
</reference>
<accession>A0A0E9U239</accession>
<evidence type="ECO:0000313" key="1">
    <source>
        <dbReference type="EMBL" id="JAH59866.1"/>
    </source>
</evidence>